<organism evidence="7 8">
    <name type="scientific">Meloidogyne incognita</name>
    <name type="common">Southern root-knot nematode worm</name>
    <name type="synonym">Oxyuris incognita</name>
    <dbReference type="NCBI Taxonomy" id="6306"/>
    <lineage>
        <taxon>Eukaryota</taxon>
        <taxon>Metazoa</taxon>
        <taxon>Ecdysozoa</taxon>
        <taxon>Nematoda</taxon>
        <taxon>Chromadorea</taxon>
        <taxon>Rhabditida</taxon>
        <taxon>Tylenchina</taxon>
        <taxon>Tylenchomorpha</taxon>
        <taxon>Tylenchoidea</taxon>
        <taxon>Meloidogynidae</taxon>
        <taxon>Meloidogyninae</taxon>
        <taxon>Meloidogyne</taxon>
        <taxon>Meloidogyne incognita group</taxon>
    </lineage>
</organism>
<evidence type="ECO:0000313" key="8">
    <source>
        <dbReference type="WBParaSite" id="Minc3s00014g00933"/>
    </source>
</evidence>
<dbReference type="InterPro" id="IPR001841">
    <property type="entry name" value="Znf_RING"/>
</dbReference>
<dbReference type="Proteomes" id="UP000887563">
    <property type="component" value="Unplaced"/>
</dbReference>
<dbReference type="GO" id="GO:0061630">
    <property type="term" value="F:ubiquitin protein ligase activity"/>
    <property type="evidence" value="ECO:0007669"/>
    <property type="project" value="TreeGrafter"/>
</dbReference>
<dbReference type="SUPFAM" id="SSF57850">
    <property type="entry name" value="RING/U-box"/>
    <property type="match status" value="1"/>
</dbReference>
<feature type="domain" description="RING-type" evidence="6">
    <location>
        <begin position="126"/>
        <end position="168"/>
    </location>
</feature>
<evidence type="ECO:0000256" key="3">
    <source>
        <dbReference type="ARBA" id="ARBA00022833"/>
    </source>
</evidence>
<name>A0A914KI40_MELIC</name>
<dbReference type="AlphaFoldDB" id="A0A914KI40"/>
<dbReference type="GO" id="GO:0016567">
    <property type="term" value="P:protein ubiquitination"/>
    <property type="evidence" value="ECO:0007669"/>
    <property type="project" value="TreeGrafter"/>
</dbReference>
<dbReference type="SMART" id="SM00184">
    <property type="entry name" value="RING"/>
    <property type="match status" value="1"/>
</dbReference>
<dbReference type="PROSITE" id="PS50089">
    <property type="entry name" value="ZF_RING_2"/>
    <property type="match status" value="1"/>
</dbReference>
<evidence type="ECO:0000313" key="7">
    <source>
        <dbReference type="Proteomes" id="UP000887563"/>
    </source>
</evidence>
<keyword evidence="7" id="KW-1185">Reference proteome</keyword>
<evidence type="ECO:0000256" key="2">
    <source>
        <dbReference type="ARBA" id="ARBA00022771"/>
    </source>
</evidence>
<dbReference type="WBParaSite" id="Minc3s00014g00933">
    <property type="protein sequence ID" value="Minc3s00014g00933"/>
    <property type="gene ID" value="Minc3s00014g00933"/>
</dbReference>
<keyword evidence="3" id="KW-0862">Zinc</keyword>
<accession>A0A914KI40</accession>
<dbReference type="Gene3D" id="3.30.40.10">
    <property type="entry name" value="Zinc/RING finger domain, C3HC4 (zinc finger)"/>
    <property type="match status" value="1"/>
</dbReference>
<dbReference type="Pfam" id="PF13639">
    <property type="entry name" value="zf-RING_2"/>
    <property type="match status" value="1"/>
</dbReference>
<reference evidence="8" key="1">
    <citation type="submission" date="2022-11" db="UniProtKB">
        <authorList>
            <consortium name="WormBaseParasite"/>
        </authorList>
    </citation>
    <scope>IDENTIFICATION</scope>
</reference>
<feature type="region of interest" description="Disordered" evidence="5">
    <location>
        <begin position="1"/>
        <end position="48"/>
    </location>
</feature>
<dbReference type="GO" id="GO:0008270">
    <property type="term" value="F:zinc ion binding"/>
    <property type="evidence" value="ECO:0007669"/>
    <property type="project" value="UniProtKB-KW"/>
</dbReference>
<feature type="compositionally biased region" description="Polar residues" evidence="5">
    <location>
        <begin position="1"/>
        <end position="24"/>
    </location>
</feature>
<keyword evidence="2 4" id="KW-0863">Zinc-finger</keyword>
<dbReference type="PANTHER" id="PTHR45969">
    <property type="entry name" value="RING ZINC FINGER PROTEIN-RELATED"/>
    <property type="match status" value="1"/>
</dbReference>
<dbReference type="InterPro" id="IPR013083">
    <property type="entry name" value="Znf_RING/FYVE/PHD"/>
</dbReference>
<dbReference type="CDD" id="cd16448">
    <property type="entry name" value="RING-H2"/>
    <property type="match status" value="1"/>
</dbReference>
<dbReference type="PANTHER" id="PTHR45969:SF69">
    <property type="entry name" value="FINGER DOMAIN PROTEIN, PUTATIVE (AFU_ORTHOLOGUE AFUA_3G12190)-RELATED"/>
    <property type="match status" value="1"/>
</dbReference>
<evidence type="ECO:0000259" key="6">
    <source>
        <dbReference type="PROSITE" id="PS50089"/>
    </source>
</evidence>
<keyword evidence="1" id="KW-0479">Metal-binding</keyword>
<feature type="region of interest" description="Disordered" evidence="5">
    <location>
        <begin position="185"/>
        <end position="210"/>
    </location>
</feature>
<evidence type="ECO:0000256" key="5">
    <source>
        <dbReference type="SAM" id="MobiDB-lite"/>
    </source>
</evidence>
<protein>
    <submittedName>
        <fullName evidence="8">RING-type domain-containing protein</fullName>
    </submittedName>
</protein>
<proteinExistence type="predicted"/>
<evidence type="ECO:0000256" key="1">
    <source>
        <dbReference type="ARBA" id="ARBA00022723"/>
    </source>
</evidence>
<sequence>MSAEESTSLNIKNNETTFDNLQKNSEQKPKKKNRGPAHALKQKIGKKQRLRIKKKNALAAIQAAEENNDGDDVAMEETTTTEVDASSTQEKANDLFDNKNEWEIKYNKLYNKYLNRKKTSFKYVHCTICKSQLDLENVFLLKNCNHTYHKNCITRWISDESQSCPICHVFNSLDDIKKVFLEEASDSSDDDEFAQTSSNYLTKAVTPPEV</sequence>
<evidence type="ECO:0000256" key="4">
    <source>
        <dbReference type="PROSITE-ProRule" id="PRU00175"/>
    </source>
</evidence>
<feature type="compositionally biased region" description="Basic residues" evidence="5">
    <location>
        <begin position="29"/>
        <end position="48"/>
    </location>
</feature>